<name>A0A150J208_9EURY</name>
<protein>
    <recommendedName>
        <fullName evidence="7">Beta propeller domain protein</fullName>
    </recommendedName>
</protein>
<evidence type="ECO:0000313" key="3">
    <source>
        <dbReference type="EMBL" id="KYC51259.1"/>
    </source>
</evidence>
<organism evidence="3 6">
    <name type="scientific">Candidatus Methanofastidiosum methylothiophilum</name>
    <dbReference type="NCBI Taxonomy" id="1705564"/>
    <lineage>
        <taxon>Archaea</taxon>
        <taxon>Methanobacteriati</taxon>
        <taxon>Methanobacteriota</taxon>
        <taxon>Stenosarchaea group</taxon>
        <taxon>Candidatus Methanofastidiosia</taxon>
        <taxon>Candidatus Methanofastidiosales</taxon>
        <taxon>Candidatus Methanofastidiosaceae</taxon>
        <taxon>Candidatus Methanofastidiosum</taxon>
    </lineage>
</organism>
<dbReference type="EMBL" id="LNJC01000002">
    <property type="protein sequence ID" value="KYC51259.1"/>
    <property type="molecule type" value="Genomic_DNA"/>
</dbReference>
<evidence type="ECO:0000313" key="1">
    <source>
        <dbReference type="EMBL" id="KYC46261.1"/>
    </source>
</evidence>
<dbReference type="AlphaFoldDB" id="A0A150J208"/>
<evidence type="ECO:0000313" key="2">
    <source>
        <dbReference type="EMBL" id="KYC48571.1"/>
    </source>
</evidence>
<dbReference type="Proteomes" id="UP000091929">
    <property type="component" value="Unassembled WGS sequence"/>
</dbReference>
<sequence length="352" mass="41183">MREIISIFIFFMLVFSNFFPLSSEDAVLYSLEEDHILKDIAFDPHINSIYLAGNIKDSNNSFVIKSNNGQFLREQILEDFKIQNILNDNFSNTYLLGLSKDGDKYLIKLTSSLSKRWEVKIKFSDMDAFSSFTVNDNQEVTVVGYSTYKRESDSFIVKIDRNGSIISSKILDIGPYERPYQIIEDYEGNFYIAGESKDKNFDMFVCKLTKDLELIWVDYFDNDNWEDGGLCLELINEDVIAVGYSGNEGWYVFDTVFFIYSPEGNASTFTRKNFSEGSDWVKQFKRNGNYYYAILWDILTGKEYALKLDYYFDILKKEEIKKDEIPLKIINIVDDTYFVFLKENTVYSKYLE</sequence>
<accession>A0A150J208</accession>
<comment type="caution">
    <text evidence="3">The sequence shown here is derived from an EMBL/GenBank/DDBJ whole genome shotgun (WGS) entry which is preliminary data.</text>
</comment>
<accession>A0A150IU88</accession>
<gene>
    <name evidence="1" type="ORF">APG10_00131</name>
    <name evidence="2" type="ORF">APG11_00242</name>
    <name evidence="3" type="ORF">APG12_00184</name>
</gene>
<evidence type="ECO:0000313" key="4">
    <source>
        <dbReference type="Proteomes" id="UP000091929"/>
    </source>
</evidence>
<dbReference type="EMBL" id="LNGE01000002">
    <property type="protein sequence ID" value="KYC46261.1"/>
    <property type="molecule type" value="Genomic_DNA"/>
</dbReference>
<dbReference type="EMBL" id="LNGF01000003">
    <property type="protein sequence ID" value="KYC48571.1"/>
    <property type="molecule type" value="Genomic_DNA"/>
</dbReference>
<evidence type="ECO:0008006" key="7">
    <source>
        <dbReference type="Google" id="ProtNLM"/>
    </source>
</evidence>
<evidence type="ECO:0000313" key="6">
    <source>
        <dbReference type="Proteomes" id="UP000092403"/>
    </source>
</evidence>
<reference evidence="4 5" key="1">
    <citation type="journal article" date="2016" name="ISME J.">
        <title>Chasing the elusive Euryarchaeota class WSA2: genomes reveal a uniquely fastidious methyl-reducing methanogen.</title>
        <authorList>
            <person name="Nobu M.K."/>
            <person name="Narihiro T."/>
            <person name="Kuroda K."/>
            <person name="Mei R."/>
            <person name="Liu W.T."/>
        </authorList>
    </citation>
    <scope>NUCLEOTIDE SEQUENCE [LARGE SCALE GENOMIC DNA]</scope>
    <source>
        <strain evidence="1">B03fssc0709_Meth_Bin005</strain>
        <strain evidence="2">B15fssc0709_Meth_Bin003</strain>
        <strain evidence="3">BMIXfssc0709_Meth_Bin006</strain>
    </source>
</reference>
<dbReference type="Proteomes" id="UP000092401">
    <property type="component" value="Unassembled WGS sequence"/>
</dbReference>
<proteinExistence type="predicted"/>
<accession>A0A150IMK8</accession>
<evidence type="ECO:0000313" key="5">
    <source>
        <dbReference type="Proteomes" id="UP000092401"/>
    </source>
</evidence>
<dbReference type="Proteomes" id="UP000092403">
    <property type="component" value="Unassembled WGS sequence"/>
</dbReference>